<proteinExistence type="predicted"/>
<dbReference type="AlphaFoldDB" id="A0A4V2UN69"/>
<keyword evidence="3" id="KW-1185">Reference proteome</keyword>
<dbReference type="Gene3D" id="2.60.120.620">
    <property type="entry name" value="q2cbj1_9rhob like domain"/>
    <property type="match status" value="1"/>
</dbReference>
<dbReference type="RefSeq" id="WP_132939694.1">
    <property type="nucleotide sequence ID" value="NZ_CP119676.1"/>
</dbReference>
<gene>
    <name evidence="2" type="ORF">EDD55_10921</name>
</gene>
<evidence type="ECO:0000256" key="1">
    <source>
        <dbReference type="SAM" id="MobiDB-lite"/>
    </source>
</evidence>
<organism evidence="2 3">
    <name type="scientific">Varunaivibrio sulfuroxidans</name>
    <dbReference type="NCBI Taxonomy" id="1773489"/>
    <lineage>
        <taxon>Bacteria</taxon>
        <taxon>Pseudomonadati</taxon>
        <taxon>Pseudomonadota</taxon>
        <taxon>Alphaproteobacteria</taxon>
        <taxon>Rhodospirillales</taxon>
        <taxon>Magnetovibrionaceae</taxon>
        <taxon>Varunaivibrio</taxon>
    </lineage>
</organism>
<accession>A0A4V2UN69</accession>
<dbReference type="Proteomes" id="UP000295304">
    <property type="component" value="Unassembled WGS sequence"/>
</dbReference>
<dbReference type="EMBL" id="SLZW01000009">
    <property type="protein sequence ID" value="TCS60861.1"/>
    <property type="molecule type" value="Genomic_DNA"/>
</dbReference>
<evidence type="ECO:0000313" key="2">
    <source>
        <dbReference type="EMBL" id="TCS60861.1"/>
    </source>
</evidence>
<evidence type="ECO:0000313" key="3">
    <source>
        <dbReference type="Proteomes" id="UP000295304"/>
    </source>
</evidence>
<evidence type="ECO:0008006" key="4">
    <source>
        <dbReference type="Google" id="ProtNLM"/>
    </source>
</evidence>
<sequence length="221" mass="25430">MYSLAESQKIFTDSLRKSTRKTTPYPHWLLGDVLDDAVLRGFEDLPDDPSEMDYTQGRRATNNDKRGYFDGERQRNFPSCAVLCDTLQSPEVVRAIEETCGVELAGTYLRVEYTQDRDGFWLEPHTDIGVKKFTMLIYLSRDEDAHGWGTDIYESPERHIGAAPYVCNHALIFIPADNTWHGFEKRPINGIRKSLIVNYVTNEWRARHELAFPEQPIGTRA</sequence>
<reference evidence="2 3" key="1">
    <citation type="submission" date="2019-03" db="EMBL/GenBank/DDBJ databases">
        <title>Genomic Encyclopedia of Type Strains, Phase IV (KMG-IV): sequencing the most valuable type-strain genomes for metagenomic binning, comparative biology and taxonomic classification.</title>
        <authorList>
            <person name="Goeker M."/>
        </authorList>
    </citation>
    <scope>NUCLEOTIDE SEQUENCE [LARGE SCALE GENOMIC DNA]</scope>
    <source>
        <strain evidence="2 3">DSM 101688</strain>
    </source>
</reference>
<comment type="caution">
    <text evidence="2">The sequence shown here is derived from an EMBL/GenBank/DDBJ whole genome shotgun (WGS) entry which is preliminary data.</text>
</comment>
<dbReference type="OrthoDB" id="7157988at2"/>
<feature type="region of interest" description="Disordered" evidence="1">
    <location>
        <begin position="48"/>
        <end position="67"/>
    </location>
</feature>
<protein>
    <recommendedName>
        <fullName evidence="4">2-oxoglutarate-Fe(II)-dependent oxygenase superfamily protein</fullName>
    </recommendedName>
</protein>
<name>A0A4V2UN69_9PROT</name>